<accession>A0AA88LT27</accession>
<dbReference type="AlphaFoldDB" id="A0AA88LT27"/>
<gene>
    <name evidence="1" type="ORF">Q7C36_020109</name>
</gene>
<name>A0AA88LT27_TACVA</name>
<evidence type="ECO:0000313" key="2">
    <source>
        <dbReference type="Proteomes" id="UP001187315"/>
    </source>
</evidence>
<dbReference type="EMBL" id="JAVHJS010000021">
    <property type="protein sequence ID" value="KAK2823509.1"/>
    <property type="molecule type" value="Genomic_DNA"/>
</dbReference>
<organism evidence="1 2">
    <name type="scientific">Tachysurus vachellii</name>
    <name type="common">Darkbarbel catfish</name>
    <name type="synonym">Pelteobagrus vachellii</name>
    <dbReference type="NCBI Taxonomy" id="175792"/>
    <lineage>
        <taxon>Eukaryota</taxon>
        <taxon>Metazoa</taxon>
        <taxon>Chordata</taxon>
        <taxon>Craniata</taxon>
        <taxon>Vertebrata</taxon>
        <taxon>Euteleostomi</taxon>
        <taxon>Actinopterygii</taxon>
        <taxon>Neopterygii</taxon>
        <taxon>Teleostei</taxon>
        <taxon>Ostariophysi</taxon>
        <taxon>Siluriformes</taxon>
        <taxon>Bagridae</taxon>
        <taxon>Tachysurus</taxon>
    </lineage>
</organism>
<dbReference type="Proteomes" id="UP001187315">
    <property type="component" value="Unassembled WGS sequence"/>
</dbReference>
<sequence>MVNRGSREISDRLVSQLMYPQLHPSLGPFCGLRLENEPKPSQKALISVKPGLLALVTKSSCLAFLKENTANYGRRVAQLGLQLHSEQQGFLCTAESVFQTVVV</sequence>
<keyword evidence="2" id="KW-1185">Reference proteome</keyword>
<proteinExistence type="predicted"/>
<evidence type="ECO:0000313" key="1">
    <source>
        <dbReference type="EMBL" id="KAK2823509.1"/>
    </source>
</evidence>
<protein>
    <submittedName>
        <fullName evidence="1">Uncharacterized protein</fullName>
    </submittedName>
</protein>
<reference evidence="1" key="1">
    <citation type="submission" date="2023-08" db="EMBL/GenBank/DDBJ databases">
        <title>Pelteobagrus vachellii genome.</title>
        <authorList>
            <person name="Liu H."/>
        </authorList>
    </citation>
    <scope>NUCLEOTIDE SEQUENCE</scope>
    <source>
        <strain evidence="1">PRFRI_2022a</strain>
        <tissue evidence="1">Muscle</tissue>
    </source>
</reference>
<comment type="caution">
    <text evidence="1">The sequence shown here is derived from an EMBL/GenBank/DDBJ whole genome shotgun (WGS) entry which is preliminary data.</text>
</comment>